<organism evidence="2 3">
    <name type="scientific">Purpureocillium takamizusanense</name>
    <dbReference type="NCBI Taxonomy" id="2060973"/>
    <lineage>
        <taxon>Eukaryota</taxon>
        <taxon>Fungi</taxon>
        <taxon>Dikarya</taxon>
        <taxon>Ascomycota</taxon>
        <taxon>Pezizomycotina</taxon>
        <taxon>Sordariomycetes</taxon>
        <taxon>Hypocreomycetidae</taxon>
        <taxon>Hypocreales</taxon>
        <taxon>Ophiocordycipitaceae</taxon>
        <taxon>Purpureocillium</taxon>
    </lineage>
</organism>
<dbReference type="Proteomes" id="UP000829364">
    <property type="component" value="Chromosome 1"/>
</dbReference>
<feature type="compositionally biased region" description="Basic residues" evidence="1">
    <location>
        <begin position="54"/>
        <end position="69"/>
    </location>
</feature>
<keyword evidence="3" id="KW-1185">Reference proteome</keyword>
<dbReference type="KEGG" id="ptkz:JDV02_000716"/>
<name>A0A9Q8Q7C4_9HYPO</name>
<dbReference type="GeneID" id="72062681"/>
<sequence>MVPSAVLSDNNVNCYVILSGSATHVDILFSCVPVVSRPSRRSTQQQQQQQQHARTTKNRHPNPRQHSHHITNNNIKMRLVTWVAAAMMASATAVGASPVEKRAVGGVLLCTGPDSTGTCKHKVYPLKDCQQLKPPFHRNISTFAPDGEDFACFPRAYDCGGDCRSPTGCTFGAVDFNYAHKYNLSAIGWGTMVASFDCFLKG</sequence>
<gene>
    <name evidence="2" type="ORF">JDV02_000716</name>
</gene>
<protein>
    <submittedName>
        <fullName evidence="2">Uncharacterized protein</fullName>
    </submittedName>
</protein>
<proteinExistence type="predicted"/>
<dbReference type="RefSeq" id="XP_047837517.1">
    <property type="nucleotide sequence ID" value="XM_047981557.1"/>
</dbReference>
<evidence type="ECO:0000256" key="1">
    <source>
        <dbReference type="SAM" id="MobiDB-lite"/>
    </source>
</evidence>
<feature type="region of interest" description="Disordered" evidence="1">
    <location>
        <begin position="38"/>
        <end position="71"/>
    </location>
</feature>
<dbReference type="AlphaFoldDB" id="A0A9Q8Q7C4"/>
<reference evidence="2" key="1">
    <citation type="submission" date="2021-11" db="EMBL/GenBank/DDBJ databases">
        <title>Purpureocillium_takamizusanense_genome.</title>
        <authorList>
            <person name="Nguyen N.-H."/>
        </authorList>
    </citation>
    <scope>NUCLEOTIDE SEQUENCE</scope>
    <source>
        <strain evidence="2">PT3</strain>
    </source>
</reference>
<evidence type="ECO:0000313" key="2">
    <source>
        <dbReference type="EMBL" id="UNI14036.1"/>
    </source>
</evidence>
<dbReference type="OrthoDB" id="2910287at2759"/>
<dbReference type="EMBL" id="CP086354">
    <property type="protein sequence ID" value="UNI14036.1"/>
    <property type="molecule type" value="Genomic_DNA"/>
</dbReference>
<evidence type="ECO:0000313" key="3">
    <source>
        <dbReference type="Proteomes" id="UP000829364"/>
    </source>
</evidence>
<accession>A0A9Q8Q7C4</accession>